<accession>A0A9D3LYI6</accession>
<keyword evidence="2" id="KW-1185">Reference proteome</keyword>
<sequence length="97" mass="11041">MGSSYIYRACNLISGILNCCAHTIPLRLLSLGPLPPEQLTVRHHRAHQLLSFTFSLLLRIWYPSLLAVSVLRVQVSCSDLSQLRMMRYHTFLAVCLD</sequence>
<evidence type="ECO:0000313" key="2">
    <source>
        <dbReference type="Proteomes" id="UP001044222"/>
    </source>
</evidence>
<reference evidence="1" key="1">
    <citation type="submission" date="2021-01" db="EMBL/GenBank/DDBJ databases">
        <title>A chromosome-scale assembly of European eel, Anguilla anguilla.</title>
        <authorList>
            <person name="Henkel C."/>
            <person name="Jong-Raadsen S.A."/>
            <person name="Dufour S."/>
            <person name="Weltzien F.-A."/>
            <person name="Palstra A.P."/>
            <person name="Pelster B."/>
            <person name="Spaink H.P."/>
            <person name="Van Den Thillart G.E."/>
            <person name="Jansen H."/>
            <person name="Zahm M."/>
            <person name="Klopp C."/>
            <person name="Cedric C."/>
            <person name="Louis A."/>
            <person name="Berthelot C."/>
            <person name="Parey E."/>
            <person name="Roest Crollius H."/>
            <person name="Montfort J."/>
            <person name="Robinson-Rechavi M."/>
            <person name="Bucao C."/>
            <person name="Bouchez O."/>
            <person name="Gislard M."/>
            <person name="Lluch J."/>
            <person name="Milhes M."/>
            <person name="Lampietro C."/>
            <person name="Lopez Roques C."/>
            <person name="Donnadieu C."/>
            <person name="Braasch I."/>
            <person name="Desvignes T."/>
            <person name="Postlethwait J."/>
            <person name="Bobe J."/>
            <person name="Guiguen Y."/>
            <person name="Dirks R."/>
        </authorList>
    </citation>
    <scope>NUCLEOTIDE SEQUENCE</scope>
    <source>
        <strain evidence="1">Tag_6206</strain>
        <tissue evidence="1">Liver</tissue>
    </source>
</reference>
<evidence type="ECO:0000313" key="1">
    <source>
        <dbReference type="EMBL" id="KAG5837243.1"/>
    </source>
</evidence>
<gene>
    <name evidence="1" type="ORF">ANANG_G00237240</name>
</gene>
<dbReference type="Proteomes" id="UP001044222">
    <property type="component" value="Chromosome 13"/>
</dbReference>
<name>A0A9D3LYI6_ANGAN</name>
<proteinExistence type="predicted"/>
<protein>
    <submittedName>
        <fullName evidence="1">Uncharacterized protein</fullName>
    </submittedName>
</protein>
<organism evidence="1 2">
    <name type="scientific">Anguilla anguilla</name>
    <name type="common">European freshwater eel</name>
    <name type="synonym">Muraena anguilla</name>
    <dbReference type="NCBI Taxonomy" id="7936"/>
    <lineage>
        <taxon>Eukaryota</taxon>
        <taxon>Metazoa</taxon>
        <taxon>Chordata</taxon>
        <taxon>Craniata</taxon>
        <taxon>Vertebrata</taxon>
        <taxon>Euteleostomi</taxon>
        <taxon>Actinopterygii</taxon>
        <taxon>Neopterygii</taxon>
        <taxon>Teleostei</taxon>
        <taxon>Anguilliformes</taxon>
        <taxon>Anguillidae</taxon>
        <taxon>Anguilla</taxon>
    </lineage>
</organism>
<dbReference type="AlphaFoldDB" id="A0A9D3LYI6"/>
<dbReference type="EMBL" id="JAFIRN010000013">
    <property type="protein sequence ID" value="KAG5837243.1"/>
    <property type="molecule type" value="Genomic_DNA"/>
</dbReference>
<comment type="caution">
    <text evidence="1">The sequence shown here is derived from an EMBL/GenBank/DDBJ whole genome shotgun (WGS) entry which is preliminary data.</text>
</comment>